<evidence type="ECO:0000256" key="4">
    <source>
        <dbReference type="ARBA" id="ARBA00022846"/>
    </source>
</evidence>
<dbReference type="Proteomes" id="UP000545574">
    <property type="component" value="Unassembled WGS sequence"/>
</dbReference>
<dbReference type="EMBL" id="VZRT01000064">
    <property type="protein sequence ID" value="NWW30430.1"/>
    <property type="molecule type" value="Genomic_DNA"/>
</dbReference>
<keyword evidence="5" id="KW-0175">Coiled coil</keyword>
<evidence type="ECO:0000256" key="9">
    <source>
        <dbReference type="ARBA" id="ARBA00046435"/>
    </source>
</evidence>
<dbReference type="AlphaFoldDB" id="A0A7K6LZV0"/>
<evidence type="ECO:0000256" key="8">
    <source>
        <dbReference type="ARBA" id="ARBA00023273"/>
    </source>
</evidence>
<gene>
    <name evidence="11" type="primary">Ribc2</name>
    <name evidence="11" type="ORF">PANBIA_R04659</name>
</gene>
<keyword evidence="3" id="KW-0963">Cytoplasm</keyword>
<keyword evidence="4" id="KW-0282">Flagellum</keyword>
<evidence type="ECO:0000313" key="11">
    <source>
        <dbReference type="EMBL" id="NWW30430.1"/>
    </source>
</evidence>
<comment type="similarity">
    <text evidence="2">Belongs to the RIB43A family.</text>
</comment>
<evidence type="ECO:0000256" key="1">
    <source>
        <dbReference type="ARBA" id="ARBA00004611"/>
    </source>
</evidence>
<organism evidence="11 12">
    <name type="scientific">Panurus biarmicus</name>
    <name type="common">Bearded tit</name>
    <dbReference type="NCBI Taxonomy" id="181101"/>
    <lineage>
        <taxon>Eukaryota</taxon>
        <taxon>Metazoa</taxon>
        <taxon>Chordata</taxon>
        <taxon>Craniata</taxon>
        <taxon>Vertebrata</taxon>
        <taxon>Euteleostomi</taxon>
        <taxon>Archelosauria</taxon>
        <taxon>Archosauria</taxon>
        <taxon>Dinosauria</taxon>
        <taxon>Saurischia</taxon>
        <taxon>Theropoda</taxon>
        <taxon>Coelurosauria</taxon>
        <taxon>Aves</taxon>
        <taxon>Neognathae</taxon>
        <taxon>Neoaves</taxon>
        <taxon>Telluraves</taxon>
        <taxon>Australaves</taxon>
        <taxon>Passeriformes</taxon>
        <taxon>Sylvioidea</taxon>
        <taxon>Sylviidae</taxon>
        <taxon>Sylviidae incertae sedis</taxon>
        <taxon>Panurus</taxon>
    </lineage>
</organism>
<evidence type="ECO:0000256" key="5">
    <source>
        <dbReference type="ARBA" id="ARBA00023054"/>
    </source>
</evidence>
<keyword evidence="8" id="KW-0966">Cell projection</keyword>
<evidence type="ECO:0000256" key="10">
    <source>
        <dbReference type="SAM" id="MobiDB-lite"/>
    </source>
</evidence>
<comment type="subcellular location">
    <subcellularLocation>
        <location evidence="1">Cytoplasm</location>
        <location evidence="1">Cytoskeleton</location>
        <location evidence="1">Flagellum axoneme</location>
    </subcellularLocation>
</comment>
<keyword evidence="6" id="KW-0969">Cilium</keyword>
<feature type="non-terminal residue" evidence="11">
    <location>
        <position position="1"/>
    </location>
</feature>
<dbReference type="InterPro" id="IPR008805">
    <property type="entry name" value="RIB43A"/>
</dbReference>
<name>A0A7K6LZV0_PANBI</name>
<dbReference type="PANTHER" id="PTHR14517:SF10">
    <property type="entry name" value="RIB43A-LIKE WITH COILED-COILS PROTEIN 2"/>
    <property type="match status" value="1"/>
</dbReference>
<dbReference type="Pfam" id="PF05914">
    <property type="entry name" value="RIB43A"/>
    <property type="match status" value="1"/>
</dbReference>
<keyword evidence="12" id="KW-1185">Reference proteome</keyword>
<protein>
    <submittedName>
        <fullName evidence="11">RIBC2 protein</fullName>
    </submittedName>
</protein>
<feature type="region of interest" description="Disordered" evidence="10">
    <location>
        <begin position="106"/>
        <end position="132"/>
    </location>
</feature>
<sequence>MSGLGPQRELEEAAALERRRRRELLRRERIFNARIRTIGIDKDALDAQVKERKIQEAAEKAQHERFAHEMKKNDKLMCLLEERQKNEIKEINKALNEFQKNFQKPETRREFDLNDPQALKKDRPARVSDDDPRCTVSGMQKFVGEDLNYDQRMKFQKEQLREWSLQQQKDWKNALADQKLADDLYDKFRIELDRKIMEEQRKEEESRRVVCTATKTFNKIQVAELDHKNELEKAQKIKDDMDEITCLLRGDFLSENPDQAIGPCSKHPVLVDRWKGMNQEQLMAIRQFQKEQALEKMRAREQERRRDAEWDRQRLQAARAQLLWERHQQRQNQVQRQDLDVRNAELSQEQKAKNIYLKEEEYSNIPTEEFYAQFNTTTR</sequence>
<comment type="caution">
    <text evidence="11">The sequence shown here is derived from an EMBL/GenBank/DDBJ whole genome shotgun (WGS) entry which is preliminary data.</text>
</comment>
<evidence type="ECO:0000256" key="2">
    <source>
        <dbReference type="ARBA" id="ARBA00006875"/>
    </source>
</evidence>
<evidence type="ECO:0000313" key="12">
    <source>
        <dbReference type="Proteomes" id="UP000545574"/>
    </source>
</evidence>
<feature type="non-terminal residue" evidence="11">
    <location>
        <position position="379"/>
    </location>
</feature>
<evidence type="ECO:0000256" key="7">
    <source>
        <dbReference type="ARBA" id="ARBA00023212"/>
    </source>
</evidence>
<evidence type="ECO:0000256" key="3">
    <source>
        <dbReference type="ARBA" id="ARBA00022490"/>
    </source>
</evidence>
<reference evidence="11 12" key="1">
    <citation type="submission" date="2019-09" db="EMBL/GenBank/DDBJ databases">
        <title>Bird 10,000 Genomes (B10K) Project - Family phase.</title>
        <authorList>
            <person name="Zhang G."/>
        </authorList>
    </citation>
    <scope>NUCLEOTIDE SEQUENCE [LARGE SCALE GENOMIC DNA]</scope>
    <source>
        <strain evidence="11">B10K-DU-030-18</strain>
    </source>
</reference>
<comment type="subunit">
    <text evidence="9">Microtubule inner protein component of sperm flagellar doublet microtubules.</text>
</comment>
<proteinExistence type="inferred from homology"/>
<dbReference type="PANTHER" id="PTHR14517">
    <property type="entry name" value="RIB43A-RELATED"/>
    <property type="match status" value="1"/>
</dbReference>
<keyword evidence="7" id="KW-0206">Cytoskeleton</keyword>
<evidence type="ECO:0000256" key="6">
    <source>
        <dbReference type="ARBA" id="ARBA00023069"/>
    </source>
</evidence>
<accession>A0A7K6LZV0</accession>